<evidence type="ECO:0000313" key="4">
    <source>
        <dbReference type="EMBL" id="RKO92717.1"/>
    </source>
</evidence>
<keyword evidence="1 2" id="KW-0694">RNA-binding</keyword>
<evidence type="ECO:0000313" key="5">
    <source>
        <dbReference type="Proteomes" id="UP000269721"/>
    </source>
</evidence>
<dbReference type="InterPro" id="IPR007201">
    <property type="entry name" value="Mei2-like_Rrm_C"/>
</dbReference>
<dbReference type="GO" id="GO:0003723">
    <property type="term" value="F:RNA binding"/>
    <property type="evidence" value="ECO:0007669"/>
    <property type="project" value="UniProtKB-UniRule"/>
</dbReference>
<evidence type="ECO:0000256" key="2">
    <source>
        <dbReference type="PROSITE-ProRule" id="PRU00176"/>
    </source>
</evidence>
<feature type="domain" description="RRM" evidence="3">
    <location>
        <begin position="4"/>
        <end position="100"/>
    </location>
</feature>
<proteinExistence type="predicted"/>
<dbReference type="InterPro" id="IPR000504">
    <property type="entry name" value="RRM_dom"/>
</dbReference>
<dbReference type="PANTHER" id="PTHR23189">
    <property type="entry name" value="RNA RECOGNITION MOTIF-CONTAINING"/>
    <property type="match status" value="1"/>
</dbReference>
<dbReference type="OrthoDB" id="417481at2759"/>
<sequence>DTRTTFMIRNIPNKYTQTQLMEYINISHKGQYDFLYLRIDFINKCNVGYAFINFLNTDAIVSFAEKIVGKRWPKFSSEKICILSYANIQGRDALIEKFRSS</sequence>
<dbReference type="AlphaFoldDB" id="A0A4V1IS89"/>
<feature type="non-terminal residue" evidence="4">
    <location>
        <position position="1"/>
    </location>
</feature>
<dbReference type="Pfam" id="PF04059">
    <property type="entry name" value="RRM_2"/>
    <property type="match status" value="1"/>
</dbReference>
<dbReference type="PROSITE" id="PS50102">
    <property type="entry name" value="RRM"/>
    <property type="match status" value="1"/>
</dbReference>
<evidence type="ECO:0000259" key="3">
    <source>
        <dbReference type="PROSITE" id="PS50102"/>
    </source>
</evidence>
<feature type="non-terminal residue" evidence="4">
    <location>
        <position position="101"/>
    </location>
</feature>
<dbReference type="SUPFAM" id="SSF54928">
    <property type="entry name" value="RNA-binding domain, RBD"/>
    <property type="match status" value="1"/>
</dbReference>
<keyword evidence="5" id="KW-1185">Reference proteome</keyword>
<dbReference type="EMBL" id="KZ994524">
    <property type="protein sequence ID" value="RKO92717.1"/>
    <property type="molecule type" value="Genomic_DNA"/>
</dbReference>
<evidence type="ECO:0000256" key="1">
    <source>
        <dbReference type="ARBA" id="ARBA00022884"/>
    </source>
</evidence>
<dbReference type="InterPro" id="IPR035979">
    <property type="entry name" value="RBD_domain_sf"/>
</dbReference>
<protein>
    <submittedName>
        <fullName evidence="4">RNA recognition motif 2</fullName>
    </submittedName>
</protein>
<accession>A0A4V1IS89</accession>
<dbReference type="Proteomes" id="UP000269721">
    <property type="component" value="Unassembled WGS sequence"/>
</dbReference>
<name>A0A4V1IS89_9FUNG</name>
<reference evidence="5" key="1">
    <citation type="journal article" date="2018" name="Nat. Microbiol.">
        <title>Leveraging single-cell genomics to expand the fungal tree of life.</title>
        <authorList>
            <person name="Ahrendt S.R."/>
            <person name="Quandt C.A."/>
            <person name="Ciobanu D."/>
            <person name="Clum A."/>
            <person name="Salamov A."/>
            <person name="Andreopoulos B."/>
            <person name="Cheng J.F."/>
            <person name="Woyke T."/>
            <person name="Pelin A."/>
            <person name="Henrissat B."/>
            <person name="Reynolds N.K."/>
            <person name="Benny G.L."/>
            <person name="Smith M.E."/>
            <person name="James T.Y."/>
            <person name="Grigoriev I.V."/>
        </authorList>
    </citation>
    <scope>NUCLEOTIDE SEQUENCE [LARGE SCALE GENOMIC DNA]</scope>
</reference>
<gene>
    <name evidence="4" type="ORF">BDK51DRAFT_10850</name>
</gene>
<organism evidence="4 5">
    <name type="scientific">Blyttiomyces helicus</name>
    <dbReference type="NCBI Taxonomy" id="388810"/>
    <lineage>
        <taxon>Eukaryota</taxon>
        <taxon>Fungi</taxon>
        <taxon>Fungi incertae sedis</taxon>
        <taxon>Chytridiomycota</taxon>
        <taxon>Chytridiomycota incertae sedis</taxon>
        <taxon>Chytridiomycetes</taxon>
        <taxon>Chytridiomycetes incertae sedis</taxon>
        <taxon>Blyttiomyces</taxon>
    </lineage>
</organism>